<dbReference type="KEGG" id="haly:HYG82_13455"/>
<gene>
    <name evidence="2" type="ORF">HYG82_13455</name>
</gene>
<feature type="compositionally biased region" description="Acidic residues" evidence="1">
    <location>
        <begin position="78"/>
        <end position="95"/>
    </location>
</feature>
<dbReference type="OrthoDB" id="194703at2157"/>
<dbReference type="EMBL" id="CP058601">
    <property type="protein sequence ID" value="QLG49795.1"/>
    <property type="molecule type" value="Genomic_DNA"/>
</dbReference>
<reference evidence="2 3" key="1">
    <citation type="submission" date="2020-07" db="EMBL/GenBank/DDBJ databases">
        <authorList>
            <person name="Cui H."/>
        </authorList>
    </citation>
    <scope>NUCLEOTIDE SEQUENCE [LARGE SCALE GENOMIC DNA]</scope>
    <source>
        <strain evidence="2 3">YPL8</strain>
    </source>
</reference>
<dbReference type="RefSeq" id="WP_179261685.1">
    <property type="nucleotide sequence ID" value="NZ_CP058601.1"/>
</dbReference>
<sequence>MITSVKIDDRTKGRLQDLQTEIESQTGHTVTQQELLERLVDSVYESRSEFIESLRDEWDELSDEDIDGLLSRTAESGDAIDDDDIDDMIYDSETE</sequence>
<evidence type="ECO:0000256" key="1">
    <source>
        <dbReference type="SAM" id="MobiDB-lite"/>
    </source>
</evidence>
<feature type="region of interest" description="Disordered" evidence="1">
    <location>
        <begin position="76"/>
        <end position="95"/>
    </location>
</feature>
<accession>A0A7D5H8R9</accession>
<proteinExistence type="predicted"/>
<name>A0A7D5H8R9_9EURY</name>
<evidence type="ECO:0000313" key="3">
    <source>
        <dbReference type="Proteomes" id="UP000509241"/>
    </source>
</evidence>
<protein>
    <submittedName>
        <fullName evidence="2">Uncharacterized protein</fullName>
    </submittedName>
</protein>
<dbReference type="Proteomes" id="UP000509241">
    <property type="component" value="Chromosome"/>
</dbReference>
<organism evidence="2 3">
    <name type="scientific">Natrinema halophilum</name>
    <dbReference type="NCBI Taxonomy" id="1699371"/>
    <lineage>
        <taxon>Archaea</taxon>
        <taxon>Methanobacteriati</taxon>
        <taxon>Methanobacteriota</taxon>
        <taxon>Stenosarchaea group</taxon>
        <taxon>Halobacteria</taxon>
        <taxon>Halobacteriales</taxon>
        <taxon>Natrialbaceae</taxon>
        <taxon>Natrinema</taxon>
    </lineage>
</organism>
<dbReference type="GeneID" id="56034316"/>
<dbReference type="AlphaFoldDB" id="A0A7D5H8R9"/>
<keyword evidence="3" id="KW-1185">Reference proteome</keyword>
<evidence type="ECO:0000313" key="2">
    <source>
        <dbReference type="EMBL" id="QLG49795.1"/>
    </source>
</evidence>